<feature type="region of interest" description="Disordered" evidence="1">
    <location>
        <begin position="77"/>
        <end position="99"/>
    </location>
</feature>
<keyword evidence="3" id="KW-1185">Reference proteome</keyword>
<accession>A0A9P5IHC3</accession>
<dbReference type="AlphaFoldDB" id="A0A9P5IHC3"/>
<sequence>MVFIDVPQLVAGVNFPPPLKKQYYIELDLDITNLDNGFLGRYYVCHAVTINCFLVSLREYIRRISSQHETTKYSSLTRDQSFSSTRSPHDCQLKDLRRL</sequence>
<feature type="compositionally biased region" description="Basic and acidic residues" evidence="1">
    <location>
        <begin position="87"/>
        <end position="99"/>
    </location>
</feature>
<comment type="caution">
    <text evidence="2">The sequence shown here is derived from an EMBL/GenBank/DDBJ whole genome shotgun (WGS) entry which is preliminary data.</text>
</comment>
<dbReference type="EMBL" id="RCSW01000013">
    <property type="protein sequence ID" value="KAF7940812.1"/>
    <property type="molecule type" value="Genomic_DNA"/>
</dbReference>
<reference evidence="2 3" key="1">
    <citation type="journal article" date="2020" name="Genome Biol. Evol.">
        <title>Comparative genomics of Sclerotiniaceae.</title>
        <authorList>
            <person name="Valero Jimenez C.A."/>
            <person name="Steentjes M."/>
            <person name="Scholten O.E."/>
            <person name="Van Kan J.A.L."/>
        </authorList>
    </citation>
    <scope>NUCLEOTIDE SEQUENCE [LARGE SCALE GENOMIC DNA]</scope>
    <source>
        <strain evidence="2 3">MUCL 94</strain>
    </source>
</reference>
<evidence type="ECO:0000313" key="3">
    <source>
        <dbReference type="Proteomes" id="UP000710849"/>
    </source>
</evidence>
<evidence type="ECO:0000256" key="1">
    <source>
        <dbReference type="SAM" id="MobiDB-lite"/>
    </source>
</evidence>
<feature type="compositionally biased region" description="Polar residues" evidence="1">
    <location>
        <begin position="77"/>
        <end position="86"/>
    </location>
</feature>
<dbReference type="RefSeq" id="XP_038731701.1">
    <property type="nucleotide sequence ID" value="XM_038877511.1"/>
</dbReference>
<proteinExistence type="predicted"/>
<gene>
    <name evidence="2" type="ORF">EAE97_006998</name>
</gene>
<evidence type="ECO:0000313" key="2">
    <source>
        <dbReference type="EMBL" id="KAF7940812.1"/>
    </source>
</evidence>
<dbReference type="GeneID" id="62150587"/>
<organism evidence="2 3">
    <name type="scientific">Botrytis byssoidea</name>
    <dbReference type="NCBI Taxonomy" id="139641"/>
    <lineage>
        <taxon>Eukaryota</taxon>
        <taxon>Fungi</taxon>
        <taxon>Dikarya</taxon>
        <taxon>Ascomycota</taxon>
        <taxon>Pezizomycotina</taxon>
        <taxon>Leotiomycetes</taxon>
        <taxon>Helotiales</taxon>
        <taxon>Sclerotiniaceae</taxon>
        <taxon>Botrytis</taxon>
    </lineage>
</organism>
<protein>
    <submittedName>
        <fullName evidence="2">Uncharacterized protein</fullName>
    </submittedName>
</protein>
<name>A0A9P5IHC3_9HELO</name>
<dbReference type="Proteomes" id="UP000710849">
    <property type="component" value="Unassembled WGS sequence"/>
</dbReference>